<name>A0AAJ0LIX8_9PSED</name>
<dbReference type="EMBL" id="LDSN01000036">
    <property type="protein sequence ID" value="KTT16908.1"/>
    <property type="molecule type" value="Genomic_DNA"/>
</dbReference>
<organism evidence="1 2">
    <name type="scientific">Pseudomonas parafulva</name>
    <dbReference type="NCBI Taxonomy" id="157782"/>
    <lineage>
        <taxon>Bacteria</taxon>
        <taxon>Pseudomonadati</taxon>
        <taxon>Pseudomonadota</taxon>
        <taxon>Gammaproteobacteria</taxon>
        <taxon>Pseudomonadales</taxon>
        <taxon>Pseudomonadaceae</taxon>
        <taxon>Pseudomonas</taxon>
    </lineage>
</organism>
<comment type="caution">
    <text evidence="1">The sequence shown here is derived from an EMBL/GenBank/DDBJ whole genome shotgun (WGS) entry which is preliminary data.</text>
</comment>
<dbReference type="Proteomes" id="UP000071644">
    <property type="component" value="Unassembled WGS sequence"/>
</dbReference>
<dbReference type="RefSeq" id="WP_058639028.1">
    <property type="nucleotide sequence ID" value="NZ_LDSN01000036.1"/>
</dbReference>
<reference evidence="1 2" key="1">
    <citation type="journal article" date="2016" name="Front. Microbiol.">
        <title>Genomic Resource of Rice Seed Associated Bacteria.</title>
        <authorList>
            <person name="Midha S."/>
            <person name="Bansal K."/>
            <person name="Sharma S."/>
            <person name="Kumar N."/>
            <person name="Patil P.P."/>
            <person name="Chaudhry V."/>
            <person name="Patil P.B."/>
        </authorList>
    </citation>
    <scope>NUCLEOTIDE SEQUENCE [LARGE SCALE GENOMIC DNA]</scope>
    <source>
        <strain evidence="1 2">NS96</strain>
    </source>
</reference>
<gene>
    <name evidence="1" type="ORF">NS96R_14255</name>
</gene>
<accession>A0AAJ0LIX8</accession>
<dbReference type="AlphaFoldDB" id="A0AAJ0LIX8"/>
<evidence type="ECO:0000313" key="2">
    <source>
        <dbReference type="Proteomes" id="UP000071644"/>
    </source>
</evidence>
<evidence type="ECO:0000313" key="1">
    <source>
        <dbReference type="EMBL" id="KTT16908.1"/>
    </source>
</evidence>
<proteinExistence type="predicted"/>
<protein>
    <submittedName>
        <fullName evidence="1">Uncharacterized protein</fullName>
    </submittedName>
</protein>
<sequence length="161" mass="18019">MFTCHAYLGAKTGEEAYEAGKAARRLTLTLLIDIRGEGNRLFMAGELEGAELNAYTQRMHRAMVTDKGLSDRAARNIEELMQLPFGWLDQPYPARELRASIARAKRIHRKIEKYGLQADAAKRMRNTKLAQVEGGLTGSRGVSRALYAELLGCLRKRPRGV</sequence>